<dbReference type="PANTHER" id="PTHR42927">
    <property type="entry name" value="HELICASE SUPERFAMILY 1 AND 2 DOMAIN-CONTAINING PROTEIN"/>
    <property type="match status" value="1"/>
</dbReference>
<proteinExistence type="predicted"/>
<gene>
    <name evidence="2" type="ORF">MYAER_1675</name>
</gene>
<organism evidence="2 3">
    <name type="scientific">Microcystis aeruginosa NIES-2549</name>
    <dbReference type="NCBI Taxonomy" id="1641812"/>
    <lineage>
        <taxon>Bacteria</taxon>
        <taxon>Bacillati</taxon>
        <taxon>Cyanobacteriota</taxon>
        <taxon>Cyanophyceae</taxon>
        <taxon>Oscillatoriophycideae</taxon>
        <taxon>Chroococcales</taxon>
        <taxon>Microcystaceae</taxon>
        <taxon>Microcystis</taxon>
    </lineage>
</organism>
<evidence type="ECO:0000259" key="1">
    <source>
        <dbReference type="PROSITE" id="PS51192"/>
    </source>
</evidence>
<dbReference type="EMBL" id="CP011304">
    <property type="protein sequence ID" value="AKE64027.1"/>
    <property type="molecule type" value="Genomic_DNA"/>
</dbReference>
<evidence type="ECO:0000313" key="2">
    <source>
        <dbReference type="EMBL" id="AKE64027.1"/>
    </source>
</evidence>
<feature type="domain" description="Helicase ATP-binding" evidence="1">
    <location>
        <begin position="287"/>
        <end position="488"/>
    </location>
</feature>
<accession>A0A0F6U445</accession>
<sequence>MIDTSEKNFEATIEASLLNSGYQRRSSKDYERSLCLIPKDVLNFIQTSQPQEWQKFQTQYGDDANTQLLKQLAEVIKNRGTLEVLRKGIKANSCRFQLAYFQPSNSLNPETQRLYQTNCFSVLRQLYYSQKNPLNSIDIVLFLNGLPIFTAELKNPFTGQNFQQAIKQYQEDRDPREPLLKFGLCLSHFAVDPDQVHVTTHLQGHETGFLPFNPGKTGVAANPDPTKFRSAYLWEQIWRQDSFLDLIENFIILQEKKDDKDRKTGVKSLIFPRYHQLDAVRRLLADAKAEGTGKSYLIQHSAGSGKSNSIAWLAHGLVSLHDDHNSRVFDSIIVITDRRILDQQLQATIRQFEKTSGVVENIDKTSRQLKEALESGKNIIVTTLQKFSVIVDQIQSLSGQRFAVIVDEAHSSQTGESTKKLKSVLTATSLEAAAAEEGGEEEDLEDRTVAEAKKRGKIANLSYFAFTATPKPKTLEVFGTRQPDGSFAPFSLYSMAQAIEEGFILDVLENYTTYKTYFNLLKTIEDDPHYDRARTASLLRHFVDLHEHTIKQKVAIIVEHFHEQVAHQVQGKAKAMIVTRSRLHAVRYKLALDRYLKEKDYPYQSLVAFTGTVRDGEDFTETKMNSASSGTHIPDKATADTFQQAPYRFLVVANKFQTGFDQPLLGAMYIDKKLAGVNAVQTLSRLNRIHPHKTGTLVLDFANEADEIKAAFKDYYDCTILTEATDPNRLYKIQAQLDDYHFYQDSDIDSFAQIFFHSQGTQAKLHGSLDPVLDRYLEASEEEKVGFRGKLQEFIRLYGFVSQLLPIPAADLEKFYEFSRHLICKLPTSPEALPLPIQQSIELNSYRIQETHRGKIELKRGVRETSRVYSLGTGQPPTKKIEPLSKIIEEINRRFGTDFSEDERVFIEHLETKLDDSAPLKASLKINTPENVKLAFDILASDIMQDMVEINFSFYKKFTDDLEFKALLLGFLFNRFLQRSNTSEAKTDSV</sequence>
<dbReference type="AlphaFoldDB" id="A0A0F6U445"/>
<dbReference type="InterPro" id="IPR040980">
    <property type="entry name" value="SWI2_SNF2"/>
</dbReference>
<evidence type="ECO:0000313" key="3">
    <source>
        <dbReference type="Proteomes" id="UP000034103"/>
    </source>
</evidence>
<dbReference type="GO" id="GO:0005524">
    <property type="term" value="F:ATP binding"/>
    <property type="evidence" value="ECO:0007669"/>
    <property type="project" value="UniProtKB-KW"/>
</dbReference>
<dbReference type="SMART" id="SM00487">
    <property type="entry name" value="DEXDc"/>
    <property type="match status" value="1"/>
</dbReference>
<dbReference type="Gene3D" id="3.90.1570.50">
    <property type="match status" value="1"/>
</dbReference>
<dbReference type="InterPro" id="IPR055180">
    <property type="entry name" value="HsdR_RecA-like_helicase_dom_2"/>
</dbReference>
<reference evidence="2 3" key="1">
    <citation type="journal article" date="2015" name="Genome Announc.">
        <title>Complete Genome Sequence of Microcystis aeruginosa NIES-2549, a Bloom-Forming Cyanobacterium from Lake Kasumigaura, Japan.</title>
        <authorList>
            <person name="Yamaguchi H."/>
            <person name="Suzuki S."/>
            <person name="Tanabe Y."/>
            <person name="Osana Y."/>
            <person name="Shimura Y."/>
            <person name="Ishida K."/>
            <person name="Kawachi M."/>
        </authorList>
    </citation>
    <scope>NUCLEOTIDE SEQUENCE [LARGE SCALE GENOMIC DNA]</scope>
    <source>
        <strain evidence="2 3">NIES-2549</strain>
    </source>
</reference>
<protein>
    <submittedName>
        <fullName evidence="2">Type I restriction-modification system, restriction subunit R</fullName>
        <ecNumber evidence="2">3.1.21.3</ecNumber>
    </submittedName>
</protein>
<name>A0A0F6U445_MICAE</name>
<dbReference type="InterPro" id="IPR007409">
    <property type="entry name" value="Restrct_endonuc_type1_HsdR_N"/>
</dbReference>
<dbReference type="InterPro" id="IPR027417">
    <property type="entry name" value="P-loop_NTPase"/>
</dbReference>
<dbReference type="InterPro" id="IPR014001">
    <property type="entry name" value="Helicase_ATP-bd"/>
</dbReference>
<keyword evidence="2" id="KW-0378">Hydrolase</keyword>
<dbReference type="SUPFAM" id="SSF52540">
    <property type="entry name" value="P-loop containing nucleoside triphosphate hydrolases"/>
    <property type="match status" value="1"/>
</dbReference>
<dbReference type="PANTHER" id="PTHR42927:SF1">
    <property type="entry name" value="HELICASE SUPERFAMILY 1 AND 2 DOMAIN-CONTAINING PROTEIN"/>
    <property type="match status" value="1"/>
</dbReference>
<dbReference type="EC" id="3.1.21.3" evidence="2"/>
<dbReference type="Pfam" id="PF22679">
    <property type="entry name" value="T1R_D3-like"/>
    <property type="match status" value="1"/>
</dbReference>
<dbReference type="RefSeq" id="WP_046661735.1">
    <property type="nucleotide sequence ID" value="NZ_CP011304.1"/>
</dbReference>
<dbReference type="PATRIC" id="fig|1641812.3.peg.1731"/>
<dbReference type="GO" id="GO:0003677">
    <property type="term" value="F:DNA binding"/>
    <property type="evidence" value="ECO:0007669"/>
    <property type="project" value="UniProtKB-KW"/>
</dbReference>
<dbReference type="HOGENOM" id="CLU_010804_0_0_3"/>
<dbReference type="GO" id="GO:0009035">
    <property type="term" value="F:type I site-specific deoxyribonuclease activity"/>
    <property type="evidence" value="ECO:0007669"/>
    <property type="project" value="UniProtKB-EC"/>
</dbReference>
<dbReference type="REBASE" id="110144">
    <property type="entry name" value="Mae2549ORF1668P"/>
</dbReference>
<dbReference type="Pfam" id="PF04313">
    <property type="entry name" value="HSDR_N"/>
    <property type="match status" value="1"/>
</dbReference>
<dbReference type="Gene3D" id="3.40.50.300">
    <property type="entry name" value="P-loop containing nucleotide triphosphate hydrolases"/>
    <property type="match status" value="2"/>
</dbReference>
<dbReference type="PROSITE" id="PS51192">
    <property type="entry name" value="HELICASE_ATP_BIND_1"/>
    <property type="match status" value="1"/>
</dbReference>
<dbReference type="Proteomes" id="UP000034103">
    <property type="component" value="Chromosome"/>
</dbReference>
<dbReference type="GO" id="GO:0009307">
    <property type="term" value="P:DNA restriction-modification system"/>
    <property type="evidence" value="ECO:0007669"/>
    <property type="project" value="UniProtKB-KW"/>
</dbReference>
<dbReference type="Pfam" id="PF18766">
    <property type="entry name" value="SWI2_SNF2"/>
    <property type="match status" value="1"/>
</dbReference>